<sequence length="71" mass="8447">MTVIYGGKLQERRQKCRYLTFIKPLIVMKATHKTALQSALLLCQKDICHELSSRKKRIIFMKKNIFLHEKK</sequence>
<organism evidence="1 2">
    <name type="scientific">Prevotella fusca JCM 17724</name>
    <dbReference type="NCBI Taxonomy" id="1236517"/>
    <lineage>
        <taxon>Bacteria</taxon>
        <taxon>Pseudomonadati</taxon>
        <taxon>Bacteroidota</taxon>
        <taxon>Bacteroidia</taxon>
        <taxon>Bacteroidales</taxon>
        <taxon>Prevotellaceae</taxon>
        <taxon>Prevotella</taxon>
    </lineage>
</organism>
<dbReference type="KEGG" id="pfus:ADJ77_05940"/>
<reference evidence="1 2" key="1">
    <citation type="submission" date="2015-07" db="EMBL/GenBank/DDBJ databases">
        <authorList>
            <person name="Noorani M."/>
        </authorList>
    </citation>
    <scope>NUCLEOTIDE SEQUENCE [LARGE SCALE GENOMIC DNA]</scope>
    <source>
        <strain evidence="1 2">W1435</strain>
    </source>
</reference>
<dbReference type="STRING" id="1236517.ADJ77_05940"/>
<evidence type="ECO:0000313" key="2">
    <source>
        <dbReference type="Proteomes" id="UP000060345"/>
    </source>
</evidence>
<dbReference type="EMBL" id="CP012074">
    <property type="protein sequence ID" value="AKU69337.1"/>
    <property type="molecule type" value="Genomic_DNA"/>
</dbReference>
<dbReference type="AlphaFoldDB" id="A0A0K1NJQ8"/>
<proteinExistence type="predicted"/>
<dbReference type="Proteomes" id="UP000060345">
    <property type="component" value="Chromosome 1"/>
</dbReference>
<accession>A0A0K1NJQ8</accession>
<protein>
    <submittedName>
        <fullName evidence="1">Uncharacterized protein</fullName>
    </submittedName>
</protein>
<evidence type="ECO:0000313" key="1">
    <source>
        <dbReference type="EMBL" id="AKU69337.1"/>
    </source>
</evidence>
<gene>
    <name evidence="1" type="ORF">ADJ77_05940</name>
</gene>
<name>A0A0K1NJQ8_9BACT</name>